<dbReference type="Proteomes" id="UP001732700">
    <property type="component" value="Chromosome 1C"/>
</dbReference>
<name>A0ACD5TLY1_AVESA</name>
<evidence type="ECO:0000313" key="1">
    <source>
        <dbReference type="EnsemblPlants" id="AVESA.00010b.r2.1CG0080780.1.CDS"/>
    </source>
</evidence>
<organism evidence="1 2">
    <name type="scientific">Avena sativa</name>
    <name type="common">Oat</name>
    <dbReference type="NCBI Taxonomy" id="4498"/>
    <lineage>
        <taxon>Eukaryota</taxon>
        <taxon>Viridiplantae</taxon>
        <taxon>Streptophyta</taxon>
        <taxon>Embryophyta</taxon>
        <taxon>Tracheophyta</taxon>
        <taxon>Spermatophyta</taxon>
        <taxon>Magnoliopsida</taxon>
        <taxon>Liliopsida</taxon>
        <taxon>Poales</taxon>
        <taxon>Poaceae</taxon>
        <taxon>BOP clade</taxon>
        <taxon>Pooideae</taxon>
        <taxon>Poodae</taxon>
        <taxon>Poeae</taxon>
        <taxon>Poeae Chloroplast Group 1 (Aveneae type)</taxon>
        <taxon>Aveninae</taxon>
        <taxon>Avena</taxon>
    </lineage>
</organism>
<protein>
    <submittedName>
        <fullName evidence="1">Uncharacterized protein</fullName>
    </submittedName>
</protein>
<reference evidence="1" key="1">
    <citation type="submission" date="2021-05" db="EMBL/GenBank/DDBJ databases">
        <authorList>
            <person name="Scholz U."/>
            <person name="Mascher M."/>
            <person name="Fiebig A."/>
        </authorList>
    </citation>
    <scope>NUCLEOTIDE SEQUENCE [LARGE SCALE GENOMIC DNA]</scope>
</reference>
<dbReference type="EnsemblPlants" id="AVESA.00010b.r2.1CG0080780.1">
    <property type="protein sequence ID" value="AVESA.00010b.r2.1CG0080780.1.CDS"/>
    <property type="gene ID" value="AVESA.00010b.r2.1CG0080780"/>
</dbReference>
<reference evidence="1" key="2">
    <citation type="submission" date="2025-09" db="UniProtKB">
        <authorList>
            <consortium name="EnsemblPlants"/>
        </authorList>
    </citation>
    <scope>IDENTIFICATION</scope>
</reference>
<keyword evidence="2" id="KW-1185">Reference proteome</keyword>
<proteinExistence type="predicted"/>
<accession>A0ACD5TLY1</accession>
<sequence length="347" mass="37563">MVELSNSSTMSTPAMEISRSPLLQLAPGDANATGSKNTNDVLDLWRLKQEIPASFVWPQQDTHPSSMTKELDVPVVDVGAALRDAAGMRHAASQVAVACASHGFFQVTGHGVDQALACAALDGAADFFRLPLATKQRARRAPGTVIGYASAHVDRFATKLPWKETLSFGHHHHHDDGAGGGHSHLVEDYFTSNLGGSFKHLGEVYQKYCEAMEEVSLAIMEVLGVSLGLGRGYYRDFFADGSSIMRCNYYPMCPEPERTLGTGPHCDPTALTILLQDGSVDGLQVLVDGAWRSVRPKPGELVVNIGDTFMVRYVCMSALDLLDSSLHGGVASRPVPCRSYVRFVLWT</sequence>
<evidence type="ECO:0000313" key="2">
    <source>
        <dbReference type="Proteomes" id="UP001732700"/>
    </source>
</evidence>